<reference evidence="2" key="2">
    <citation type="journal article" date="2015" name="Data Brief">
        <title>Shoot transcriptome of the giant reed, Arundo donax.</title>
        <authorList>
            <person name="Barrero R.A."/>
            <person name="Guerrero F.D."/>
            <person name="Moolhuijzen P."/>
            <person name="Goolsby J.A."/>
            <person name="Tidwell J."/>
            <person name="Bellgard S.E."/>
            <person name="Bellgard M.I."/>
        </authorList>
    </citation>
    <scope>NUCLEOTIDE SEQUENCE</scope>
    <source>
        <tissue evidence="2">Shoot tissue taken approximately 20 cm above the soil surface</tissue>
    </source>
</reference>
<dbReference type="AlphaFoldDB" id="A0A0A9HJA3"/>
<feature type="compositionally biased region" description="Low complexity" evidence="1">
    <location>
        <begin position="1"/>
        <end position="14"/>
    </location>
</feature>
<feature type="compositionally biased region" description="Polar residues" evidence="1">
    <location>
        <begin position="15"/>
        <end position="29"/>
    </location>
</feature>
<accession>A0A0A9HJA3</accession>
<proteinExistence type="predicted"/>
<sequence>MAPTAAAHGTAMATDRQSWPTEAEQLSQR</sequence>
<evidence type="ECO:0000313" key="2">
    <source>
        <dbReference type="EMBL" id="JAE32968.1"/>
    </source>
</evidence>
<organism evidence="2">
    <name type="scientific">Arundo donax</name>
    <name type="common">Giant reed</name>
    <name type="synonym">Donax arundinaceus</name>
    <dbReference type="NCBI Taxonomy" id="35708"/>
    <lineage>
        <taxon>Eukaryota</taxon>
        <taxon>Viridiplantae</taxon>
        <taxon>Streptophyta</taxon>
        <taxon>Embryophyta</taxon>
        <taxon>Tracheophyta</taxon>
        <taxon>Spermatophyta</taxon>
        <taxon>Magnoliopsida</taxon>
        <taxon>Liliopsida</taxon>
        <taxon>Poales</taxon>
        <taxon>Poaceae</taxon>
        <taxon>PACMAD clade</taxon>
        <taxon>Arundinoideae</taxon>
        <taxon>Arundineae</taxon>
        <taxon>Arundo</taxon>
    </lineage>
</organism>
<dbReference type="EMBL" id="GBRH01164928">
    <property type="protein sequence ID" value="JAE32968.1"/>
    <property type="molecule type" value="Transcribed_RNA"/>
</dbReference>
<protein>
    <submittedName>
        <fullName evidence="2">Uncharacterized protein</fullName>
    </submittedName>
</protein>
<evidence type="ECO:0000256" key="1">
    <source>
        <dbReference type="SAM" id="MobiDB-lite"/>
    </source>
</evidence>
<name>A0A0A9HJA3_ARUDO</name>
<reference evidence="2" key="1">
    <citation type="submission" date="2014-09" db="EMBL/GenBank/DDBJ databases">
        <authorList>
            <person name="Magalhaes I.L.F."/>
            <person name="Oliveira U."/>
            <person name="Santos F.R."/>
            <person name="Vidigal T.H.D.A."/>
            <person name="Brescovit A.D."/>
            <person name="Santos A.J."/>
        </authorList>
    </citation>
    <scope>NUCLEOTIDE SEQUENCE</scope>
    <source>
        <tissue evidence="2">Shoot tissue taken approximately 20 cm above the soil surface</tissue>
    </source>
</reference>
<feature type="region of interest" description="Disordered" evidence="1">
    <location>
        <begin position="1"/>
        <end position="29"/>
    </location>
</feature>